<dbReference type="InParanoid" id="A0A0C3FR19"/>
<keyword evidence="1" id="KW-0732">Signal</keyword>
<feature type="signal peptide" evidence="1">
    <location>
        <begin position="1"/>
        <end position="20"/>
    </location>
</feature>
<evidence type="ECO:0000256" key="1">
    <source>
        <dbReference type="SAM" id="SignalP"/>
    </source>
</evidence>
<keyword evidence="3" id="KW-1185">Reference proteome</keyword>
<accession>A0A0C3FR19</accession>
<dbReference type="AlphaFoldDB" id="A0A0C3FR19"/>
<dbReference type="HOGENOM" id="CLU_3015001_0_0_1"/>
<reference evidence="3" key="2">
    <citation type="submission" date="2015-01" db="EMBL/GenBank/DDBJ databases">
        <title>Evolutionary Origins and Diversification of the Mycorrhizal Mutualists.</title>
        <authorList>
            <consortium name="DOE Joint Genome Institute"/>
            <consortium name="Mycorrhizal Genomics Consortium"/>
            <person name="Kohler A."/>
            <person name="Kuo A."/>
            <person name="Nagy L.G."/>
            <person name="Floudas D."/>
            <person name="Copeland A."/>
            <person name="Barry K.W."/>
            <person name="Cichocki N."/>
            <person name="Veneault-Fourrey C."/>
            <person name="LaButti K."/>
            <person name="Lindquist E.A."/>
            <person name="Lipzen A."/>
            <person name="Lundell T."/>
            <person name="Morin E."/>
            <person name="Murat C."/>
            <person name="Riley R."/>
            <person name="Ohm R."/>
            <person name="Sun H."/>
            <person name="Tunlid A."/>
            <person name="Henrissat B."/>
            <person name="Grigoriev I.V."/>
            <person name="Hibbett D.S."/>
            <person name="Martin F."/>
        </authorList>
    </citation>
    <scope>NUCLEOTIDE SEQUENCE [LARGE SCALE GENOMIC DNA]</scope>
    <source>
        <strain evidence="3">F 1598</strain>
    </source>
</reference>
<dbReference type="Proteomes" id="UP000054166">
    <property type="component" value="Unassembled WGS sequence"/>
</dbReference>
<reference evidence="2 3" key="1">
    <citation type="submission" date="2014-04" db="EMBL/GenBank/DDBJ databases">
        <authorList>
            <consortium name="DOE Joint Genome Institute"/>
            <person name="Kuo A."/>
            <person name="Tarkka M."/>
            <person name="Buscot F."/>
            <person name="Kohler A."/>
            <person name="Nagy L.G."/>
            <person name="Floudas D."/>
            <person name="Copeland A."/>
            <person name="Barry K.W."/>
            <person name="Cichocki N."/>
            <person name="Veneault-Fourrey C."/>
            <person name="LaButti K."/>
            <person name="Lindquist E.A."/>
            <person name="Lipzen A."/>
            <person name="Lundell T."/>
            <person name="Morin E."/>
            <person name="Murat C."/>
            <person name="Sun H."/>
            <person name="Tunlid A."/>
            <person name="Henrissat B."/>
            <person name="Grigoriev I.V."/>
            <person name="Hibbett D.S."/>
            <person name="Martin F."/>
            <person name="Nordberg H.P."/>
            <person name="Cantor M.N."/>
            <person name="Hua S.X."/>
        </authorList>
    </citation>
    <scope>NUCLEOTIDE SEQUENCE [LARGE SCALE GENOMIC DNA]</scope>
    <source>
        <strain evidence="2 3">F 1598</strain>
    </source>
</reference>
<sequence length="56" mass="6250">MFRGRCAAIRWCSAHHYCLCLVPHACLCWKYKILNPLGTSSSSQATRIVEAPGTKL</sequence>
<evidence type="ECO:0000313" key="2">
    <source>
        <dbReference type="EMBL" id="KIM82129.1"/>
    </source>
</evidence>
<evidence type="ECO:0000313" key="3">
    <source>
        <dbReference type="Proteomes" id="UP000054166"/>
    </source>
</evidence>
<dbReference type="EMBL" id="KN832995">
    <property type="protein sequence ID" value="KIM82129.1"/>
    <property type="molecule type" value="Genomic_DNA"/>
</dbReference>
<name>A0A0C3FR19_PILCF</name>
<protein>
    <submittedName>
        <fullName evidence="2">Uncharacterized protein</fullName>
    </submittedName>
</protein>
<gene>
    <name evidence="2" type="ORF">PILCRDRAFT_820517</name>
</gene>
<feature type="chain" id="PRO_5002164467" evidence="1">
    <location>
        <begin position="21"/>
        <end position="56"/>
    </location>
</feature>
<organism evidence="2 3">
    <name type="scientific">Piloderma croceum (strain F 1598)</name>
    <dbReference type="NCBI Taxonomy" id="765440"/>
    <lineage>
        <taxon>Eukaryota</taxon>
        <taxon>Fungi</taxon>
        <taxon>Dikarya</taxon>
        <taxon>Basidiomycota</taxon>
        <taxon>Agaricomycotina</taxon>
        <taxon>Agaricomycetes</taxon>
        <taxon>Agaricomycetidae</taxon>
        <taxon>Atheliales</taxon>
        <taxon>Atheliaceae</taxon>
        <taxon>Piloderma</taxon>
    </lineage>
</organism>
<proteinExistence type="predicted"/>